<organism evidence="10 11">
    <name type="scientific">Streptomyces durocortorensis</name>
    <dbReference type="NCBI Taxonomy" id="2811104"/>
    <lineage>
        <taxon>Bacteria</taxon>
        <taxon>Bacillati</taxon>
        <taxon>Actinomycetota</taxon>
        <taxon>Actinomycetes</taxon>
        <taxon>Kitasatosporales</taxon>
        <taxon>Streptomycetaceae</taxon>
        <taxon>Streptomyces</taxon>
    </lineage>
</organism>
<comment type="cofactor">
    <cofactor evidence="1 6">
        <name>FAD</name>
        <dbReference type="ChEBI" id="CHEBI:57692"/>
    </cofactor>
</comment>
<evidence type="ECO:0000313" key="10">
    <source>
        <dbReference type="EMBL" id="WNF28152.1"/>
    </source>
</evidence>
<evidence type="ECO:0000259" key="7">
    <source>
        <dbReference type="Pfam" id="PF00441"/>
    </source>
</evidence>
<dbReference type="SUPFAM" id="SSF47203">
    <property type="entry name" value="Acyl-CoA dehydrogenase C-terminal domain-like"/>
    <property type="match status" value="1"/>
</dbReference>
<evidence type="ECO:0000256" key="2">
    <source>
        <dbReference type="ARBA" id="ARBA00009347"/>
    </source>
</evidence>
<evidence type="ECO:0000259" key="8">
    <source>
        <dbReference type="Pfam" id="PF02770"/>
    </source>
</evidence>
<keyword evidence="4 6" id="KW-0274">FAD</keyword>
<dbReference type="PANTHER" id="PTHR43292:SF3">
    <property type="entry name" value="ACYL-COA DEHYDROGENASE FADE29"/>
    <property type="match status" value="1"/>
</dbReference>
<dbReference type="SUPFAM" id="SSF56645">
    <property type="entry name" value="Acyl-CoA dehydrogenase NM domain-like"/>
    <property type="match status" value="1"/>
</dbReference>
<sequence>MHLAPTERQQQLRAELRAYFAAFRATAGHGDPGEQRRMLRRIGADGLLGLGWPEEYGGQGRGPDEQFVFFDEAYRAGAPVSMVTLNTVGPTLMAYGTQEQKAYFLPRILSGDLVFAIGYSEPEAGTDLAALRTRAVRDGDDWVVDGQKIFTSNAQQADWIWLACRTDPEAPKHRGISIILVPTDHPGFSWTPIETVGGLTTTATYYDGVRVPASNLVGAENDGWRLITSQLNHERVALAAIGMQAEDFYEEALAHARTPDPTTGHRRIDEPWARARLAEAYARLAATRLLNWRLVGAVGAGELAPGEASGVKFAGTESAVEVYRMCQEVVGDAALLRAGTPGCFGAGGGEGELERMNRAAQINTFGGGVSEVQREIVATMRLGMTRGRR</sequence>
<evidence type="ECO:0000256" key="6">
    <source>
        <dbReference type="RuleBase" id="RU362125"/>
    </source>
</evidence>
<proteinExistence type="inferred from homology"/>
<dbReference type="Gene3D" id="2.40.110.10">
    <property type="entry name" value="Butyryl-CoA Dehydrogenase, subunit A, domain 2"/>
    <property type="match status" value="1"/>
</dbReference>
<dbReference type="InterPro" id="IPR013786">
    <property type="entry name" value="AcylCoA_DH/ox_N"/>
</dbReference>
<dbReference type="Pfam" id="PF02770">
    <property type="entry name" value="Acyl-CoA_dh_M"/>
    <property type="match status" value="1"/>
</dbReference>
<protein>
    <submittedName>
        <fullName evidence="10">Acyl-CoA dehydrogenase family protein</fullName>
    </submittedName>
</protein>
<reference evidence="10 11" key="1">
    <citation type="submission" date="2023-09" db="EMBL/GenBank/DDBJ databases">
        <title>Genome completion map analysis of the actinomycetes C11-1.</title>
        <authorList>
            <person name="Qin P."/>
            <person name="Guan P."/>
        </authorList>
    </citation>
    <scope>NUCLEOTIDE SEQUENCE [LARGE SCALE GENOMIC DNA]</scope>
    <source>
        <strain evidence="10 11">C11-1</strain>
    </source>
</reference>
<evidence type="ECO:0000256" key="4">
    <source>
        <dbReference type="ARBA" id="ARBA00022827"/>
    </source>
</evidence>
<evidence type="ECO:0000256" key="1">
    <source>
        <dbReference type="ARBA" id="ARBA00001974"/>
    </source>
</evidence>
<dbReference type="EMBL" id="CP134500">
    <property type="protein sequence ID" value="WNF28152.1"/>
    <property type="molecule type" value="Genomic_DNA"/>
</dbReference>
<keyword evidence="3 6" id="KW-0285">Flavoprotein</keyword>
<dbReference type="Pfam" id="PF00441">
    <property type="entry name" value="Acyl-CoA_dh_1"/>
    <property type="match status" value="1"/>
</dbReference>
<name>A0ABY9VW47_9ACTN</name>
<dbReference type="Gene3D" id="1.20.140.10">
    <property type="entry name" value="Butyryl-CoA Dehydrogenase, subunit A, domain 3"/>
    <property type="match status" value="1"/>
</dbReference>
<evidence type="ECO:0000313" key="11">
    <source>
        <dbReference type="Proteomes" id="UP001303236"/>
    </source>
</evidence>
<dbReference type="InterPro" id="IPR036250">
    <property type="entry name" value="AcylCo_DH-like_C"/>
</dbReference>
<keyword evidence="11" id="KW-1185">Reference proteome</keyword>
<dbReference type="PANTHER" id="PTHR43292">
    <property type="entry name" value="ACYL-COA DEHYDROGENASE"/>
    <property type="match status" value="1"/>
</dbReference>
<dbReference type="InterPro" id="IPR052161">
    <property type="entry name" value="Mycobact_Acyl-CoA_DH"/>
</dbReference>
<feature type="domain" description="Acyl-CoA oxidase/dehydrogenase middle" evidence="8">
    <location>
        <begin position="116"/>
        <end position="204"/>
    </location>
</feature>
<keyword evidence="5 6" id="KW-0560">Oxidoreductase</keyword>
<feature type="domain" description="Acyl-CoA dehydrogenase/oxidase C-terminal" evidence="7">
    <location>
        <begin position="221"/>
        <end position="378"/>
    </location>
</feature>
<dbReference type="Pfam" id="PF02771">
    <property type="entry name" value="Acyl-CoA_dh_N"/>
    <property type="match status" value="1"/>
</dbReference>
<gene>
    <name evidence="10" type="ORF">RI138_15665</name>
</gene>
<dbReference type="InterPro" id="IPR009075">
    <property type="entry name" value="AcylCo_DH/oxidase_C"/>
</dbReference>
<dbReference type="InterPro" id="IPR009100">
    <property type="entry name" value="AcylCoA_DH/oxidase_NM_dom_sf"/>
</dbReference>
<dbReference type="Proteomes" id="UP001303236">
    <property type="component" value="Chromosome"/>
</dbReference>
<comment type="similarity">
    <text evidence="2 6">Belongs to the acyl-CoA dehydrogenase family.</text>
</comment>
<feature type="domain" description="Acyl-CoA dehydrogenase/oxidase N-terminal" evidence="9">
    <location>
        <begin position="6"/>
        <end position="112"/>
    </location>
</feature>
<evidence type="ECO:0000256" key="5">
    <source>
        <dbReference type="ARBA" id="ARBA00023002"/>
    </source>
</evidence>
<accession>A0ABY9VW47</accession>
<dbReference type="InterPro" id="IPR037069">
    <property type="entry name" value="AcylCoA_DH/ox_N_sf"/>
</dbReference>
<evidence type="ECO:0000256" key="3">
    <source>
        <dbReference type="ARBA" id="ARBA00022630"/>
    </source>
</evidence>
<dbReference type="Gene3D" id="1.10.540.10">
    <property type="entry name" value="Acyl-CoA dehydrogenase/oxidase, N-terminal domain"/>
    <property type="match status" value="1"/>
</dbReference>
<dbReference type="InterPro" id="IPR006091">
    <property type="entry name" value="Acyl-CoA_Oxase/DH_mid-dom"/>
</dbReference>
<dbReference type="InterPro" id="IPR046373">
    <property type="entry name" value="Acyl-CoA_Oxase/DH_mid-dom_sf"/>
</dbReference>
<evidence type="ECO:0000259" key="9">
    <source>
        <dbReference type="Pfam" id="PF02771"/>
    </source>
</evidence>